<dbReference type="AlphaFoldDB" id="A0A644YEW6"/>
<reference evidence="18" key="1">
    <citation type="submission" date="2019-08" db="EMBL/GenBank/DDBJ databases">
        <authorList>
            <person name="Kucharzyk K."/>
            <person name="Murdoch R.W."/>
            <person name="Higgins S."/>
            <person name="Loffler F."/>
        </authorList>
    </citation>
    <scope>NUCLEOTIDE SEQUENCE</scope>
</reference>
<dbReference type="SMART" id="SM00898">
    <property type="entry name" value="Fapy_DNA_glyco"/>
    <property type="match status" value="1"/>
</dbReference>
<dbReference type="PANTHER" id="PTHR22993">
    <property type="entry name" value="FORMAMIDOPYRIMIDINE-DNA GLYCOSYLASE"/>
    <property type="match status" value="1"/>
</dbReference>
<comment type="caution">
    <text evidence="18">The sequence shown here is derived from an EMBL/GenBank/DDBJ whole genome shotgun (WGS) entry which is preliminary data.</text>
</comment>
<keyword evidence="7" id="KW-0863">Zinc-finger</keyword>
<dbReference type="PANTHER" id="PTHR22993:SF9">
    <property type="entry name" value="FORMAMIDOPYRIMIDINE-DNA GLYCOSYLASE"/>
    <property type="match status" value="1"/>
</dbReference>
<comment type="catalytic activity">
    <reaction evidence="15">
        <text>2'-deoxyribonucleotide-(2'-deoxyribose 5'-phosphate)-2'-deoxyribonucleotide-DNA = a 3'-end 2'-deoxyribonucleotide-(2,3-dehydro-2,3-deoxyribose 5'-phosphate)-DNA + a 5'-end 5'-phospho-2'-deoxyribonucleoside-DNA + H(+)</text>
        <dbReference type="Rhea" id="RHEA:66592"/>
        <dbReference type="Rhea" id="RHEA-COMP:13180"/>
        <dbReference type="Rhea" id="RHEA-COMP:16897"/>
        <dbReference type="Rhea" id="RHEA-COMP:17067"/>
        <dbReference type="ChEBI" id="CHEBI:15378"/>
        <dbReference type="ChEBI" id="CHEBI:136412"/>
        <dbReference type="ChEBI" id="CHEBI:157695"/>
        <dbReference type="ChEBI" id="CHEBI:167181"/>
        <dbReference type="EC" id="4.2.99.18"/>
    </reaction>
</comment>
<dbReference type="InterPro" id="IPR015887">
    <property type="entry name" value="DNA_glyclase_Znf_dom_DNA_BS"/>
</dbReference>
<evidence type="ECO:0000256" key="1">
    <source>
        <dbReference type="ARBA" id="ARBA00001668"/>
    </source>
</evidence>
<comment type="subunit">
    <text evidence="4">Monomer.</text>
</comment>
<keyword evidence="9" id="KW-0862">Zinc</keyword>
<dbReference type="NCBIfam" id="NF002211">
    <property type="entry name" value="PRK01103.1"/>
    <property type="match status" value="1"/>
</dbReference>
<evidence type="ECO:0000256" key="6">
    <source>
        <dbReference type="ARBA" id="ARBA00022763"/>
    </source>
</evidence>
<evidence type="ECO:0000256" key="11">
    <source>
        <dbReference type="ARBA" id="ARBA00023204"/>
    </source>
</evidence>
<dbReference type="Pfam" id="PF06827">
    <property type="entry name" value="zf-FPG_IleRS"/>
    <property type="match status" value="1"/>
</dbReference>
<dbReference type="GO" id="GO:0008270">
    <property type="term" value="F:zinc ion binding"/>
    <property type="evidence" value="ECO:0007669"/>
    <property type="project" value="UniProtKB-KW"/>
</dbReference>
<dbReference type="EC" id="3.2.2.23" evidence="18"/>
<evidence type="ECO:0000259" key="17">
    <source>
        <dbReference type="PROSITE" id="PS51068"/>
    </source>
</evidence>
<dbReference type="FunFam" id="1.10.8.50:FF:000003">
    <property type="entry name" value="Formamidopyrimidine-DNA glycosylase"/>
    <property type="match status" value="1"/>
</dbReference>
<dbReference type="Pfam" id="PF06831">
    <property type="entry name" value="H2TH"/>
    <property type="match status" value="1"/>
</dbReference>
<evidence type="ECO:0000256" key="2">
    <source>
        <dbReference type="ARBA" id="ARBA00001947"/>
    </source>
</evidence>
<evidence type="ECO:0000256" key="14">
    <source>
        <dbReference type="ARBA" id="ARBA00023295"/>
    </source>
</evidence>
<feature type="domain" description="Formamidopyrimidine-DNA glycosylase catalytic" evidence="17">
    <location>
        <begin position="2"/>
        <end position="115"/>
    </location>
</feature>
<dbReference type="InterPro" id="IPR010979">
    <property type="entry name" value="Ribosomal_uS13-like_H2TH"/>
</dbReference>
<dbReference type="HAMAP" id="MF_00103">
    <property type="entry name" value="Fapy_DNA_glycosyl"/>
    <property type="match status" value="1"/>
</dbReference>
<comment type="catalytic activity">
    <reaction evidence="1">
        <text>Hydrolysis of DNA containing ring-opened 7-methylguanine residues, releasing 2,6-diamino-4-hydroxy-5-(N-methyl)formamidopyrimidine.</text>
        <dbReference type="EC" id="3.2.2.23"/>
    </reaction>
</comment>
<dbReference type="PROSITE" id="PS51068">
    <property type="entry name" value="FPG_CAT"/>
    <property type="match status" value="1"/>
</dbReference>
<dbReference type="GO" id="GO:0140078">
    <property type="term" value="F:class I DNA-(apurinic or apyrimidinic site) endonuclease activity"/>
    <property type="evidence" value="ECO:0007669"/>
    <property type="project" value="UniProtKB-EC"/>
</dbReference>
<sequence length="273" mass="30484">MPELPEIEQVRKTLTPHILNKIIKRVEIRLPRMIKHPSPEAFADILVGQCICDLKRKGKYLTFEFGTNIKLIAHLRMTGALIVTDSEDEEPEYAKIKFELTGGKTLWFCDIRTFGTLHLVINDDVRLPGFDNLGPEPGTKEFNVTYLQEILKKRKASIKGIILDQGVIAGLGNIYADEALAVAGILPQRPGDSLNDKEIEKLIKAINKVIKQGIKNHGTTFRNYKDGNGNQGRNQDHLLVYGRKGKPCKNCGAALINTRVAGRGTTYCPDCQH</sequence>
<comment type="similarity">
    <text evidence="3">Belongs to the FPG family.</text>
</comment>
<evidence type="ECO:0000256" key="13">
    <source>
        <dbReference type="ARBA" id="ARBA00023268"/>
    </source>
</evidence>
<evidence type="ECO:0000256" key="7">
    <source>
        <dbReference type="ARBA" id="ARBA00022771"/>
    </source>
</evidence>
<dbReference type="InterPro" id="IPR035937">
    <property type="entry name" value="FPG_N"/>
</dbReference>
<dbReference type="SMART" id="SM01232">
    <property type="entry name" value="H2TH"/>
    <property type="match status" value="1"/>
</dbReference>
<evidence type="ECO:0000256" key="5">
    <source>
        <dbReference type="ARBA" id="ARBA00022723"/>
    </source>
</evidence>
<dbReference type="InterPro" id="IPR000214">
    <property type="entry name" value="Znf_DNA_glyclase/AP_lyase"/>
</dbReference>
<keyword evidence="14 18" id="KW-0326">Glycosidase</keyword>
<evidence type="ECO:0000259" key="16">
    <source>
        <dbReference type="PROSITE" id="PS51066"/>
    </source>
</evidence>
<evidence type="ECO:0000256" key="9">
    <source>
        <dbReference type="ARBA" id="ARBA00022833"/>
    </source>
</evidence>
<evidence type="ECO:0000256" key="15">
    <source>
        <dbReference type="ARBA" id="ARBA00044632"/>
    </source>
</evidence>
<evidence type="ECO:0000256" key="4">
    <source>
        <dbReference type="ARBA" id="ARBA00011245"/>
    </source>
</evidence>
<keyword evidence="10" id="KW-0238">DNA-binding</keyword>
<evidence type="ECO:0000313" key="18">
    <source>
        <dbReference type="EMBL" id="MPM27152.1"/>
    </source>
</evidence>
<keyword evidence="6" id="KW-0227">DNA damage</keyword>
<dbReference type="SUPFAM" id="SSF46946">
    <property type="entry name" value="S13-like H2TH domain"/>
    <property type="match status" value="1"/>
</dbReference>
<organism evidence="18">
    <name type="scientific">bioreactor metagenome</name>
    <dbReference type="NCBI Taxonomy" id="1076179"/>
    <lineage>
        <taxon>unclassified sequences</taxon>
        <taxon>metagenomes</taxon>
        <taxon>ecological metagenomes</taxon>
    </lineage>
</organism>
<dbReference type="EMBL" id="VSSQ01004921">
    <property type="protein sequence ID" value="MPM27152.1"/>
    <property type="molecule type" value="Genomic_DNA"/>
</dbReference>
<dbReference type="CDD" id="cd08966">
    <property type="entry name" value="EcFpg-like_N"/>
    <property type="match status" value="1"/>
</dbReference>
<evidence type="ECO:0000256" key="3">
    <source>
        <dbReference type="ARBA" id="ARBA00009409"/>
    </source>
</evidence>
<keyword evidence="8 18" id="KW-0378">Hydrolase</keyword>
<keyword evidence="12" id="KW-0456">Lyase</keyword>
<protein>
    <submittedName>
        <fullName evidence="18">Formamidopyrimidine-DNA glycosylase</fullName>
        <ecNumber evidence="18">3.2.2.23</ecNumber>
    </submittedName>
</protein>
<dbReference type="PROSITE" id="PS01242">
    <property type="entry name" value="ZF_FPG_1"/>
    <property type="match status" value="1"/>
</dbReference>
<proteinExistence type="inferred from homology"/>
<dbReference type="InterPro" id="IPR012319">
    <property type="entry name" value="FPG_cat"/>
</dbReference>
<dbReference type="GO" id="GO:0003684">
    <property type="term" value="F:damaged DNA binding"/>
    <property type="evidence" value="ECO:0007669"/>
    <property type="project" value="InterPro"/>
</dbReference>
<dbReference type="GO" id="GO:0006284">
    <property type="term" value="P:base-excision repair"/>
    <property type="evidence" value="ECO:0007669"/>
    <property type="project" value="InterPro"/>
</dbReference>
<dbReference type="SUPFAM" id="SSF81624">
    <property type="entry name" value="N-terminal domain of MutM-like DNA repair proteins"/>
    <property type="match status" value="1"/>
</dbReference>
<dbReference type="Pfam" id="PF01149">
    <property type="entry name" value="Fapy_DNA_glyco"/>
    <property type="match status" value="1"/>
</dbReference>
<dbReference type="PROSITE" id="PS51066">
    <property type="entry name" value="ZF_FPG_2"/>
    <property type="match status" value="1"/>
</dbReference>
<evidence type="ECO:0000256" key="8">
    <source>
        <dbReference type="ARBA" id="ARBA00022801"/>
    </source>
</evidence>
<accession>A0A644YEW6</accession>
<dbReference type="InterPro" id="IPR010663">
    <property type="entry name" value="Znf_FPG/IleRS"/>
</dbReference>
<keyword evidence="13" id="KW-0511">Multifunctional enzyme</keyword>
<dbReference type="InterPro" id="IPR020629">
    <property type="entry name" value="FPG_Glyclase"/>
</dbReference>
<dbReference type="NCBIfam" id="TIGR00577">
    <property type="entry name" value="fpg"/>
    <property type="match status" value="1"/>
</dbReference>
<feature type="domain" description="FPG-type" evidence="16">
    <location>
        <begin position="239"/>
        <end position="273"/>
    </location>
</feature>
<dbReference type="SUPFAM" id="SSF57716">
    <property type="entry name" value="Glucocorticoid receptor-like (DNA-binding domain)"/>
    <property type="match status" value="1"/>
</dbReference>
<dbReference type="Gene3D" id="1.10.8.50">
    <property type="match status" value="1"/>
</dbReference>
<gene>
    <name evidence="18" type="primary">mutM_15</name>
    <name evidence="18" type="ORF">SDC9_73659</name>
</gene>
<dbReference type="InterPro" id="IPR015886">
    <property type="entry name" value="H2TH_FPG"/>
</dbReference>
<keyword evidence="5" id="KW-0479">Metal-binding</keyword>
<name>A0A644YEW6_9ZZZZ</name>
<keyword evidence="11" id="KW-0234">DNA repair</keyword>
<dbReference type="GO" id="GO:0034039">
    <property type="term" value="F:8-oxo-7,8-dihydroguanine DNA N-glycosylase activity"/>
    <property type="evidence" value="ECO:0007669"/>
    <property type="project" value="TreeGrafter"/>
</dbReference>
<evidence type="ECO:0000256" key="12">
    <source>
        <dbReference type="ARBA" id="ARBA00023239"/>
    </source>
</evidence>
<comment type="cofactor">
    <cofactor evidence="2">
        <name>Zn(2+)</name>
        <dbReference type="ChEBI" id="CHEBI:29105"/>
    </cofactor>
</comment>
<evidence type="ECO:0000256" key="10">
    <source>
        <dbReference type="ARBA" id="ARBA00023125"/>
    </source>
</evidence>
<dbReference type="Gene3D" id="3.20.190.10">
    <property type="entry name" value="MutM-like, N-terminal"/>
    <property type="match status" value="1"/>
</dbReference>